<protein>
    <submittedName>
        <fullName evidence="1">Uncharacterized protein</fullName>
    </submittedName>
</protein>
<organism evidence="1">
    <name type="scientific">Bacteriophage sp</name>
    <dbReference type="NCBI Taxonomy" id="38018"/>
    <lineage>
        <taxon>Viruses</taxon>
    </lineage>
</organism>
<dbReference type="EMBL" id="MT840187">
    <property type="protein sequence ID" value="QNL31634.1"/>
    <property type="molecule type" value="Genomic_DNA"/>
</dbReference>
<reference evidence="1" key="1">
    <citation type="submission" date="2020-07" db="EMBL/GenBank/DDBJ databases">
        <title>Dissolved microcystin release linked to lysis of a Microcystis spp. bloom in Lake Erie (USA) attributed to a novel cyanophage.</title>
        <authorList>
            <person name="McKindles K.M."/>
            <person name="Manes M.A."/>
            <person name="DeMarco J.R."/>
            <person name="McClure A."/>
            <person name="McKay R.M."/>
            <person name="Davis T.W."/>
            <person name="Bullerjahn G.S."/>
        </authorList>
    </citation>
    <scope>NUCLEOTIDE SEQUENCE</scope>
</reference>
<sequence>MIFYNAFDFCLLTPSVQEFAVKLENMLVKLECHLLISADGVYCKIFYHQPEAIAYPGVYDTQKVYEMLNSFNKHKNYLWSFLQNCKA</sequence>
<proteinExistence type="predicted"/>
<evidence type="ECO:0000313" key="1">
    <source>
        <dbReference type="EMBL" id="QNL31634.1"/>
    </source>
</evidence>
<name>A0A7G9A4G1_9VIRU</name>
<accession>A0A7G9A4G1</accession>